<keyword evidence="6 8" id="KW-0472">Membrane</keyword>
<evidence type="ECO:0000256" key="8">
    <source>
        <dbReference type="SAM" id="Phobius"/>
    </source>
</evidence>
<sequence>MMSVFNIVIALLSIFSIILLSITFFIPSDSEVYRLIGYFDFSLCAIFLIDFFRQLFRAERRWRYLYTTGWLDLLSSIPMVSEFRYIRIFRVFRVLRIIKSFTLLLTFIRENRAATLYGFVVFISYTTLVLATTGVLYVEKDVGNIQTAEDALWWSYITITTVGYGDYYPVTSGGKVLASILIFCGIATFGTAISYINEKVESFKRE</sequence>
<feature type="transmembrane region" description="Helical" evidence="8">
    <location>
        <begin position="7"/>
        <end position="26"/>
    </location>
</feature>
<dbReference type="AlphaFoldDB" id="A0A2S9J461"/>
<keyword evidence="4 8" id="KW-1133">Transmembrane helix</keyword>
<name>A0A2S9J461_9SPHI</name>
<evidence type="ECO:0000313" key="11">
    <source>
        <dbReference type="Proteomes" id="UP000239711"/>
    </source>
</evidence>
<dbReference type="Proteomes" id="UP000239711">
    <property type="component" value="Unassembled WGS sequence"/>
</dbReference>
<dbReference type="PANTHER" id="PTHR11537">
    <property type="entry name" value="VOLTAGE-GATED POTASSIUM CHANNEL"/>
    <property type="match status" value="1"/>
</dbReference>
<feature type="transmembrane region" description="Helical" evidence="8">
    <location>
        <begin position="115"/>
        <end position="138"/>
    </location>
</feature>
<evidence type="ECO:0000259" key="9">
    <source>
        <dbReference type="Pfam" id="PF07885"/>
    </source>
</evidence>
<keyword evidence="11" id="KW-1185">Reference proteome</keyword>
<dbReference type="Gene3D" id="1.10.287.70">
    <property type="match status" value="1"/>
</dbReference>
<evidence type="ECO:0000256" key="6">
    <source>
        <dbReference type="ARBA" id="ARBA00023136"/>
    </source>
</evidence>
<reference evidence="10 11" key="1">
    <citation type="submission" date="2018-02" db="EMBL/GenBank/DDBJ databases">
        <title>The draft genome of Sphingobacterium sp. 5JN-11.</title>
        <authorList>
            <person name="Liu L."/>
            <person name="Li L."/>
            <person name="Liang L."/>
            <person name="Zhang X."/>
            <person name="Wang T."/>
        </authorList>
    </citation>
    <scope>NUCLEOTIDE SEQUENCE [LARGE SCALE GENOMIC DNA]</scope>
    <source>
        <strain evidence="10 11">5JN-11</strain>
    </source>
</reference>
<evidence type="ECO:0000256" key="5">
    <source>
        <dbReference type="ARBA" id="ARBA00023065"/>
    </source>
</evidence>
<keyword evidence="2" id="KW-0813">Transport</keyword>
<feature type="transmembrane region" description="Helical" evidence="8">
    <location>
        <begin position="176"/>
        <end position="196"/>
    </location>
</feature>
<feature type="transmembrane region" description="Helical" evidence="8">
    <location>
        <begin position="32"/>
        <end position="52"/>
    </location>
</feature>
<dbReference type="GO" id="GO:0008076">
    <property type="term" value="C:voltage-gated potassium channel complex"/>
    <property type="evidence" value="ECO:0007669"/>
    <property type="project" value="InterPro"/>
</dbReference>
<comment type="caution">
    <text evidence="10">The sequence shown here is derived from an EMBL/GenBank/DDBJ whole genome shotgun (WGS) entry which is preliminary data.</text>
</comment>
<comment type="subcellular location">
    <subcellularLocation>
        <location evidence="1">Membrane</location>
        <topology evidence="1">Multi-pass membrane protein</topology>
    </subcellularLocation>
</comment>
<keyword evidence="3 8" id="KW-0812">Transmembrane</keyword>
<dbReference type="GO" id="GO:0005249">
    <property type="term" value="F:voltage-gated potassium channel activity"/>
    <property type="evidence" value="ECO:0007669"/>
    <property type="project" value="InterPro"/>
</dbReference>
<organism evidence="10 11">
    <name type="scientific">Sphingobacterium haloxyli</name>
    <dbReference type="NCBI Taxonomy" id="2100533"/>
    <lineage>
        <taxon>Bacteria</taxon>
        <taxon>Pseudomonadati</taxon>
        <taxon>Bacteroidota</taxon>
        <taxon>Sphingobacteriia</taxon>
        <taxon>Sphingobacteriales</taxon>
        <taxon>Sphingobacteriaceae</taxon>
        <taxon>Sphingobacterium</taxon>
    </lineage>
</organism>
<dbReference type="InterPro" id="IPR028325">
    <property type="entry name" value="VG_K_chnl"/>
</dbReference>
<evidence type="ECO:0000256" key="7">
    <source>
        <dbReference type="ARBA" id="ARBA00023303"/>
    </source>
</evidence>
<evidence type="ECO:0000256" key="4">
    <source>
        <dbReference type="ARBA" id="ARBA00022989"/>
    </source>
</evidence>
<keyword evidence="7" id="KW-0407">Ion channel</keyword>
<feature type="domain" description="Potassium channel" evidence="9">
    <location>
        <begin position="126"/>
        <end position="200"/>
    </location>
</feature>
<dbReference type="OrthoDB" id="9799090at2"/>
<dbReference type="Gene3D" id="1.20.120.350">
    <property type="entry name" value="Voltage-gated potassium channels. Chain C"/>
    <property type="match status" value="1"/>
</dbReference>
<dbReference type="InterPro" id="IPR013099">
    <property type="entry name" value="K_chnl_dom"/>
</dbReference>
<proteinExistence type="predicted"/>
<evidence type="ECO:0000256" key="2">
    <source>
        <dbReference type="ARBA" id="ARBA00022448"/>
    </source>
</evidence>
<dbReference type="InterPro" id="IPR027359">
    <property type="entry name" value="Volt_channel_dom_sf"/>
</dbReference>
<protein>
    <submittedName>
        <fullName evidence="10">Ion transporter</fullName>
    </submittedName>
</protein>
<dbReference type="Pfam" id="PF07885">
    <property type="entry name" value="Ion_trans_2"/>
    <property type="match status" value="1"/>
</dbReference>
<accession>A0A2S9J461</accession>
<keyword evidence="5" id="KW-0406">Ion transport</keyword>
<gene>
    <name evidence="10" type="ORF">C5745_09735</name>
</gene>
<dbReference type="GO" id="GO:0001508">
    <property type="term" value="P:action potential"/>
    <property type="evidence" value="ECO:0007669"/>
    <property type="project" value="TreeGrafter"/>
</dbReference>
<dbReference type="SUPFAM" id="SSF81324">
    <property type="entry name" value="Voltage-gated potassium channels"/>
    <property type="match status" value="1"/>
</dbReference>
<evidence type="ECO:0000313" key="10">
    <source>
        <dbReference type="EMBL" id="PRD47586.1"/>
    </source>
</evidence>
<dbReference type="PANTHER" id="PTHR11537:SF254">
    <property type="entry name" value="POTASSIUM VOLTAGE-GATED CHANNEL PROTEIN SHAB"/>
    <property type="match status" value="1"/>
</dbReference>
<evidence type="ECO:0000256" key="3">
    <source>
        <dbReference type="ARBA" id="ARBA00022692"/>
    </source>
</evidence>
<dbReference type="EMBL" id="PVBQ01000006">
    <property type="protein sequence ID" value="PRD47586.1"/>
    <property type="molecule type" value="Genomic_DNA"/>
</dbReference>
<evidence type="ECO:0000256" key="1">
    <source>
        <dbReference type="ARBA" id="ARBA00004141"/>
    </source>
</evidence>